<evidence type="ECO:0000313" key="3">
    <source>
        <dbReference type="EMBL" id="KKP31706.1"/>
    </source>
</evidence>
<accession>A0A0F9YZB0</accession>
<protein>
    <submittedName>
        <fullName evidence="3">Uncharacterized protein</fullName>
    </submittedName>
</protein>
<feature type="compositionally biased region" description="Low complexity" evidence="1">
    <location>
        <begin position="1"/>
        <end position="18"/>
    </location>
</feature>
<feature type="region of interest" description="Disordered" evidence="1">
    <location>
        <begin position="1"/>
        <end position="23"/>
    </location>
</feature>
<reference evidence="3 4" key="1">
    <citation type="journal article" date="2015" name="Nature">
        <title>rRNA introns, odd ribosomes, and small enigmatic genomes across a large radiation of phyla.</title>
        <authorList>
            <person name="Brown C.T."/>
            <person name="Hug L.A."/>
            <person name="Thomas B.C."/>
            <person name="Sharon I."/>
            <person name="Castelle C.J."/>
            <person name="Singh A."/>
            <person name="Wilkins M.J."/>
            <person name="Williams K.H."/>
            <person name="Banfield J.F."/>
        </authorList>
    </citation>
    <scope>NUCLEOTIDE SEQUENCE [LARGE SCALE GENOMIC DNA]</scope>
</reference>
<keyword evidence="2" id="KW-0812">Transmembrane</keyword>
<gene>
    <name evidence="3" type="ORF">UR21_C0006G0021</name>
</gene>
<name>A0A0F9YZB0_9BACT</name>
<dbReference type="Proteomes" id="UP000034803">
    <property type="component" value="Unassembled WGS sequence"/>
</dbReference>
<keyword evidence="2" id="KW-0472">Membrane</keyword>
<dbReference type="EMBL" id="LBOI01000006">
    <property type="protein sequence ID" value="KKP31706.1"/>
    <property type="molecule type" value="Genomic_DNA"/>
</dbReference>
<evidence type="ECO:0000313" key="4">
    <source>
        <dbReference type="Proteomes" id="UP000034803"/>
    </source>
</evidence>
<keyword evidence="2" id="KW-1133">Transmembrane helix</keyword>
<sequence length="241" mass="26881">MEQNITTNTQTPTPQIEPAQKMETAEPKKNSSFLVILLSILLIISVLIAGFFAYQTQNLVKEITKLQVIPTPITSTEPIPTTDPTTDWKVHIFSKIGLSIALPEKWYTHKEVLGSPDGGYGSWISYPVDNPSSQSVEVEGLIATLYLFSYENPEKSLDQDATYRLNQPGAEPGTEKFESELGGEKSIILKGPNLIFVLLDHNGIRYYFQLGTEDPNLFQVFDQILSTIKFIESEPTTSPQP</sequence>
<comment type="caution">
    <text evidence="3">The sequence shown here is derived from an EMBL/GenBank/DDBJ whole genome shotgun (WGS) entry which is preliminary data.</text>
</comment>
<evidence type="ECO:0000256" key="1">
    <source>
        <dbReference type="SAM" id="MobiDB-lite"/>
    </source>
</evidence>
<feature type="transmembrane region" description="Helical" evidence="2">
    <location>
        <begin position="31"/>
        <end position="54"/>
    </location>
</feature>
<organism evidence="3 4">
    <name type="scientific">Candidatus Woesebacteria bacterium GW2011_GWC2_31_9</name>
    <dbReference type="NCBI Taxonomy" id="1618586"/>
    <lineage>
        <taxon>Bacteria</taxon>
        <taxon>Candidatus Woeseibacteriota</taxon>
    </lineage>
</organism>
<dbReference type="AlphaFoldDB" id="A0A0F9YZB0"/>
<evidence type="ECO:0000256" key="2">
    <source>
        <dbReference type="SAM" id="Phobius"/>
    </source>
</evidence>
<proteinExistence type="predicted"/>